<dbReference type="EMBL" id="CP032322">
    <property type="protein sequence ID" value="QCN97983.1"/>
    <property type="molecule type" value="Genomic_DNA"/>
</dbReference>
<evidence type="ECO:0000256" key="4">
    <source>
        <dbReference type="ARBA" id="ARBA00022833"/>
    </source>
</evidence>
<dbReference type="RefSeq" id="WP_137116167.1">
    <property type="nucleotide sequence ID" value="NZ_CP032322.1"/>
</dbReference>
<dbReference type="SUPFAM" id="SSF53927">
    <property type="entry name" value="Cytidine deaminase-like"/>
    <property type="match status" value="1"/>
</dbReference>
<dbReference type="PROSITE" id="PS51747">
    <property type="entry name" value="CYT_DCMP_DEAMINASES_2"/>
    <property type="match status" value="1"/>
</dbReference>
<dbReference type="InterPro" id="IPR016192">
    <property type="entry name" value="APOBEC/CMP_deaminase_Zn-bd"/>
</dbReference>
<feature type="domain" description="CMP/dCMP-type deaminase" evidence="6">
    <location>
        <begin position="279"/>
        <end position="474"/>
    </location>
</feature>
<gene>
    <name evidence="7" type="ORF">D3093_15170</name>
</gene>
<evidence type="ECO:0000256" key="3">
    <source>
        <dbReference type="ARBA" id="ARBA00022801"/>
    </source>
</evidence>
<evidence type="ECO:0000256" key="2">
    <source>
        <dbReference type="ARBA" id="ARBA00022723"/>
    </source>
</evidence>
<keyword evidence="3" id="KW-0378">Hydrolase</keyword>
<geneLocation type="plasmid" evidence="7 8">
    <name>p1</name>
</geneLocation>
<dbReference type="InterPro" id="IPR002125">
    <property type="entry name" value="CMP_dCMP_dom"/>
</dbReference>
<dbReference type="PANTHER" id="PTHR11086:SF18">
    <property type="entry name" value="DEOXYCYTIDYLATE DEAMINASE"/>
    <property type="match status" value="1"/>
</dbReference>
<dbReference type="InterPro" id="IPR016193">
    <property type="entry name" value="Cytidine_deaminase-like"/>
</dbReference>
<dbReference type="PROSITE" id="PS00903">
    <property type="entry name" value="CYT_DCMP_DEAMINASES_1"/>
    <property type="match status" value="1"/>
</dbReference>
<keyword evidence="4" id="KW-0862">Zinc</keyword>
<keyword evidence="2" id="KW-0479">Metal-binding</keyword>
<feature type="region of interest" description="Disordered" evidence="5">
    <location>
        <begin position="1"/>
        <end position="40"/>
    </location>
</feature>
<dbReference type="PANTHER" id="PTHR11086">
    <property type="entry name" value="DEOXYCYTIDYLATE DEAMINASE-RELATED"/>
    <property type="match status" value="1"/>
</dbReference>
<evidence type="ECO:0000259" key="6">
    <source>
        <dbReference type="PROSITE" id="PS51747"/>
    </source>
</evidence>
<dbReference type="Proteomes" id="UP000298595">
    <property type="component" value="Plasmid p1"/>
</dbReference>
<feature type="compositionally biased region" description="Polar residues" evidence="5">
    <location>
        <begin position="1"/>
        <end position="11"/>
    </location>
</feature>
<evidence type="ECO:0000313" key="8">
    <source>
        <dbReference type="Proteomes" id="UP000298595"/>
    </source>
</evidence>
<dbReference type="NCBIfam" id="NF041025">
    <property type="entry name" value="antiphage_deaminase"/>
    <property type="match status" value="1"/>
</dbReference>
<evidence type="ECO:0000256" key="1">
    <source>
        <dbReference type="ARBA" id="ARBA00006576"/>
    </source>
</evidence>
<name>A0A4D8PHD5_9PROT</name>
<reference evidence="7 8" key="1">
    <citation type="submission" date="2018-09" db="EMBL/GenBank/DDBJ databases">
        <title>Whole genome based analysis of evolution and adaptive divergence in Indian and Brazilian strains of Azospirillum brasilense.</title>
        <authorList>
            <person name="Singh C."/>
            <person name="Tripathi A.K."/>
        </authorList>
    </citation>
    <scope>NUCLEOTIDE SEQUENCE [LARGE SCALE GENOMIC DNA]</scope>
    <source>
        <strain evidence="7 8">MTCC4035</strain>
        <plasmid evidence="7 8">p1</plasmid>
    </source>
</reference>
<dbReference type="Gene3D" id="3.40.50.300">
    <property type="entry name" value="P-loop containing nucleotide triphosphate hydrolases"/>
    <property type="match status" value="1"/>
</dbReference>
<dbReference type="GO" id="GO:0004132">
    <property type="term" value="F:dCMP deaminase activity"/>
    <property type="evidence" value="ECO:0007669"/>
    <property type="project" value="TreeGrafter"/>
</dbReference>
<feature type="compositionally biased region" description="Low complexity" evidence="5">
    <location>
        <begin position="28"/>
        <end position="38"/>
    </location>
</feature>
<dbReference type="Gene3D" id="3.40.140.10">
    <property type="entry name" value="Cytidine Deaminase, domain 2"/>
    <property type="match status" value="1"/>
</dbReference>
<dbReference type="KEGG" id="aare:D3093_15170"/>
<proteinExistence type="inferred from homology"/>
<evidence type="ECO:0000256" key="5">
    <source>
        <dbReference type="SAM" id="MobiDB-lite"/>
    </source>
</evidence>
<dbReference type="GO" id="GO:0005737">
    <property type="term" value="C:cytoplasm"/>
    <property type="evidence" value="ECO:0007669"/>
    <property type="project" value="TreeGrafter"/>
</dbReference>
<organism evidence="7 8">
    <name type="scientific">Azospirillum argentinense</name>
    <dbReference type="NCBI Taxonomy" id="2970906"/>
    <lineage>
        <taxon>Bacteria</taxon>
        <taxon>Pseudomonadati</taxon>
        <taxon>Pseudomonadota</taxon>
        <taxon>Alphaproteobacteria</taxon>
        <taxon>Rhodospirillales</taxon>
        <taxon>Azospirillaceae</taxon>
        <taxon>Azospirillum</taxon>
    </lineage>
</organism>
<dbReference type="InterPro" id="IPR027417">
    <property type="entry name" value="P-loop_NTPase"/>
</dbReference>
<protein>
    <recommendedName>
        <fullName evidence="6">CMP/dCMP-type deaminase domain-containing protein</fullName>
    </recommendedName>
</protein>
<dbReference type="InterPro" id="IPR015517">
    <property type="entry name" value="dCMP_deaminase-rel"/>
</dbReference>
<sequence>MTEGFNQSSDTPAPDGEKPSLPSPPTSSAPTTTTSTAPRVDAVMGPEIFIGLVGPIGTDTKEIQRILEETLREVHYSCVTIRFSQLLHDYPRYADLANVSLKKEAHYERHMTAGTDLRKTFGEGSALAQLSITEIWKKRIQIHKDRGAEDAEKKGSIPIPRQAYILSSLKHPDEAVFLRRLYGSNFYLIAVHTPRERRIFTLSSEIAKSHFESDPQAWRATAEKLLNIDEKEDGEKLGQNVRGTYPEADFFIVARTSKSIREGVERFVRLVFGSPFESPTIDELSMMHAKSSGMRSADLSRQVGAAIIGHDGRVIATGCNEVPKFGGGQYWGADTNDSRDFQLRRDFNALLKDETLVEVLGRLKESDQIDPNSKPLIQDMIDDVIKKGSAGIFEGARVTNVIEFGRIIHAEMAAVTQAARFGTSVQDTTLYCTTFPCHMCARHLIASGIARVVYIEPYPKSLVRELYSDSIVVDPEAERPGFLAFVPFSGAAPRRFPEFFEKFKRKNNSGEAISWNKSVAAPTESRLISVYTMQENHAIEVLRNKIAEYKLKDPPEQAAEEQSDARSS</sequence>
<accession>A0A4D8PHD5</accession>
<keyword evidence="7" id="KW-0614">Plasmid</keyword>
<comment type="similarity">
    <text evidence="1">Belongs to the cytidine and deoxycytidylate deaminase family.</text>
</comment>
<dbReference type="Pfam" id="PF00383">
    <property type="entry name" value="dCMP_cyt_deam_1"/>
    <property type="match status" value="1"/>
</dbReference>
<dbReference type="AlphaFoldDB" id="A0A4D8PHD5"/>
<evidence type="ECO:0000313" key="7">
    <source>
        <dbReference type="EMBL" id="QCN97983.1"/>
    </source>
</evidence>
<dbReference type="GO" id="GO:0008270">
    <property type="term" value="F:zinc ion binding"/>
    <property type="evidence" value="ECO:0007669"/>
    <property type="project" value="InterPro"/>
</dbReference>